<evidence type="ECO:0000313" key="2">
    <source>
        <dbReference type="Proteomes" id="UP000198647"/>
    </source>
</evidence>
<protein>
    <submittedName>
        <fullName evidence="1">Uncharacterized protein</fullName>
    </submittedName>
</protein>
<sequence length="61" mass="7054">MESYTYRENIFNFSQKPSITKDVEGNEAYEVQLYYLSGVQKLLTQGLGRVTNGATNIFNRR</sequence>
<evidence type="ECO:0000313" key="1">
    <source>
        <dbReference type="EMBL" id="SDY33658.1"/>
    </source>
</evidence>
<organism evidence="1 2">
    <name type="scientific">Salimicrobium album</name>
    <dbReference type="NCBI Taxonomy" id="50717"/>
    <lineage>
        <taxon>Bacteria</taxon>
        <taxon>Bacillati</taxon>
        <taxon>Bacillota</taxon>
        <taxon>Bacilli</taxon>
        <taxon>Bacillales</taxon>
        <taxon>Bacillaceae</taxon>
        <taxon>Salimicrobium</taxon>
    </lineage>
</organism>
<keyword evidence="2" id="KW-1185">Reference proteome</keyword>
<dbReference type="EMBL" id="FNOS01000010">
    <property type="protein sequence ID" value="SDY33658.1"/>
    <property type="molecule type" value="Genomic_DNA"/>
</dbReference>
<proteinExistence type="predicted"/>
<gene>
    <name evidence="1" type="ORF">SAMN04488081_2659</name>
</gene>
<comment type="caution">
    <text evidence="1">The sequence shown here is derived from an EMBL/GenBank/DDBJ whole genome shotgun (WGS) entry which is preliminary data.</text>
</comment>
<name>A0A1H3J2K9_9BACI</name>
<dbReference type="RefSeq" id="WP_008592015.1">
    <property type="nucleotide sequence ID" value="NZ_FNOS01000010.1"/>
</dbReference>
<dbReference type="Proteomes" id="UP000198647">
    <property type="component" value="Unassembled WGS sequence"/>
</dbReference>
<reference evidence="1 2" key="1">
    <citation type="submission" date="2016-10" db="EMBL/GenBank/DDBJ databases">
        <authorList>
            <person name="Varghese N."/>
            <person name="Submissions S."/>
        </authorList>
    </citation>
    <scope>NUCLEOTIDE SEQUENCE [LARGE SCALE GENOMIC DNA]</scope>
    <source>
        <strain evidence="1 2">DSM 20748</strain>
    </source>
</reference>
<accession>A0A1H3J2K9</accession>